<feature type="compositionally biased region" description="Basic residues" evidence="1">
    <location>
        <begin position="336"/>
        <end position="345"/>
    </location>
</feature>
<dbReference type="AlphaFoldDB" id="D8QLG3"/>
<dbReference type="EMBL" id="GL377318">
    <property type="protein sequence ID" value="EFI91339.1"/>
    <property type="molecule type" value="Genomic_DNA"/>
</dbReference>
<feature type="compositionally biased region" description="Polar residues" evidence="1">
    <location>
        <begin position="260"/>
        <end position="278"/>
    </location>
</feature>
<dbReference type="InParanoid" id="D8QLG3"/>
<accession>D8QLG3</accession>
<organism evidence="3">
    <name type="scientific">Schizophyllum commune (strain H4-8 / FGSC 9210)</name>
    <name type="common">Split gill fungus</name>
    <dbReference type="NCBI Taxonomy" id="578458"/>
    <lineage>
        <taxon>Eukaryota</taxon>
        <taxon>Fungi</taxon>
        <taxon>Dikarya</taxon>
        <taxon>Basidiomycota</taxon>
        <taxon>Agaricomycotina</taxon>
        <taxon>Agaricomycetes</taxon>
        <taxon>Agaricomycetidae</taxon>
        <taxon>Agaricales</taxon>
        <taxon>Schizophyllaceae</taxon>
        <taxon>Schizophyllum</taxon>
    </lineage>
</organism>
<keyword evidence="3" id="KW-1185">Reference proteome</keyword>
<evidence type="ECO:0000313" key="3">
    <source>
        <dbReference type="Proteomes" id="UP000007431"/>
    </source>
</evidence>
<reference evidence="2 3" key="1">
    <citation type="journal article" date="2010" name="Nat. Biotechnol.">
        <title>Genome sequence of the model mushroom Schizophyllum commune.</title>
        <authorList>
            <person name="Ohm R.A."/>
            <person name="de Jong J.F."/>
            <person name="Lugones L.G."/>
            <person name="Aerts A."/>
            <person name="Kothe E."/>
            <person name="Stajich J.E."/>
            <person name="de Vries R.P."/>
            <person name="Record E."/>
            <person name="Levasseur A."/>
            <person name="Baker S.E."/>
            <person name="Bartholomew K.A."/>
            <person name="Coutinho P.M."/>
            <person name="Erdmann S."/>
            <person name="Fowler T.J."/>
            <person name="Gathman A.C."/>
            <person name="Lombard V."/>
            <person name="Henrissat B."/>
            <person name="Knabe N."/>
            <person name="Kuees U."/>
            <person name="Lilly W.W."/>
            <person name="Lindquist E."/>
            <person name="Lucas S."/>
            <person name="Magnuson J.K."/>
            <person name="Piumi F."/>
            <person name="Raudaskoski M."/>
            <person name="Salamov A."/>
            <person name="Schmutz J."/>
            <person name="Schwarze F.W.M.R."/>
            <person name="vanKuyk P.A."/>
            <person name="Horton J.S."/>
            <person name="Grigoriev I.V."/>
            <person name="Woesten H.A.B."/>
        </authorList>
    </citation>
    <scope>NUCLEOTIDE SEQUENCE [LARGE SCALE GENOMIC DNA]</scope>
    <source>
        <strain evidence="3">H4-8 / FGSC 9210</strain>
    </source>
</reference>
<sequence>MNIAVNAAMNVPDTVPPASGPSYVARPPPGMSTHLPNAPPPCRPCTQCTYLIPAADPYRMCKVCRKEARERARKRRIKVLRANPDFPGDANQEGAIHQHEHTLLPRGEYRQIESDQNVDPNVGRKRMRLTEGFTSLQGISYADVLGTAQEQKTSPDIFNTAQEHTGSGQELQSNVAPTYLTRDLTNYTKAAGTNPTIPLRSNDTSSLDDPAMYLGSLLGQTAIHYKSTDRSKTPPRSSQPVIDLCSPEMPIAAASAPYQSIPSPAQYSPTSHATQVSKAQPPIINTAPPIDNAQLLTPLAQPHPSYAQSLALDTQLPSLNFHTSANFAPPVPEPTKKKRKPRIYRPRADAAALQQSAPSRQQSVPLSASRTLVPCEPSRPPPVPARRAVSGPVPRMSAKSTSRRSAVASTPRAIPSAPAQSRYPWPYCYYAPNYGQALTSTPPATQNSAAHPSGPTTSFAPTPSTSAAPKPAAASSTPSDNGQASAAPLVSPALSSATISTSNTASPSLYVKTGKTSSHPAQSKSPQTPATTPTADCPEMDIFGHLQGAALDEQLMRDLCALVDGPSPDTSIQHSDDASATQIVPSSVMEGILPVTSAATPGRDGSDPAGDLAWLDAASGDMDSVFDFDVERAIPGWEGQADGLSLESLSWDTTPWTETQSQLDDMFGESQSSSFQNEAVSEPAQITSDEWASLFEAHDHDGGFALGVESISAAPVDEANFGSLDGMAATGIEHDGAWAEIFGMQ</sequence>
<feature type="compositionally biased region" description="Polar residues" evidence="1">
    <location>
        <begin position="353"/>
        <end position="370"/>
    </location>
</feature>
<dbReference type="Proteomes" id="UP000007431">
    <property type="component" value="Unassembled WGS sequence"/>
</dbReference>
<evidence type="ECO:0000313" key="2">
    <source>
        <dbReference type="EMBL" id="EFI91339.1"/>
    </source>
</evidence>
<dbReference type="STRING" id="578458.D8QLG3"/>
<proteinExistence type="predicted"/>
<feature type="non-terminal residue" evidence="2">
    <location>
        <position position="745"/>
    </location>
</feature>
<dbReference type="OMA" id="NHATHAP"/>
<protein>
    <submittedName>
        <fullName evidence="2">Uncharacterized protein</fullName>
    </submittedName>
</protein>
<feature type="region of interest" description="Disordered" evidence="1">
    <location>
        <begin position="321"/>
        <end position="417"/>
    </location>
</feature>
<feature type="compositionally biased region" description="Low complexity" evidence="1">
    <location>
        <begin position="385"/>
        <end position="395"/>
    </location>
</feature>
<feature type="region of interest" description="Disordered" evidence="1">
    <location>
        <begin position="260"/>
        <end position="285"/>
    </location>
</feature>
<gene>
    <name evidence="2" type="ORF">SCHCODRAFT_114683</name>
</gene>
<feature type="compositionally biased region" description="Polar residues" evidence="1">
    <location>
        <begin position="514"/>
        <end position="534"/>
    </location>
</feature>
<dbReference type="HOGENOM" id="CLU_373038_0_0_1"/>
<feature type="compositionally biased region" description="Polar residues" evidence="1">
    <location>
        <begin position="398"/>
        <end position="408"/>
    </location>
</feature>
<feature type="region of interest" description="Disordered" evidence="1">
    <location>
        <begin position="440"/>
        <end position="537"/>
    </location>
</feature>
<feature type="compositionally biased region" description="Low complexity" evidence="1">
    <location>
        <begin position="452"/>
        <end position="508"/>
    </location>
</feature>
<feature type="compositionally biased region" description="Polar residues" evidence="1">
    <location>
        <begin position="440"/>
        <end position="450"/>
    </location>
</feature>
<evidence type="ECO:0000256" key="1">
    <source>
        <dbReference type="SAM" id="MobiDB-lite"/>
    </source>
</evidence>
<name>D8QLG3_SCHCM</name>
<dbReference type="VEuPathDB" id="FungiDB:SCHCODRAFT_02753959"/>